<accession>A0A149S2C4</accession>
<comment type="caution">
    <text evidence="2">The sequence shown here is derived from an EMBL/GenBank/DDBJ whole genome shotgun (WGS) entry which is preliminary data.</text>
</comment>
<dbReference type="RefSeq" id="WP_034880489.1">
    <property type="nucleotide sequence ID" value="NZ_CP191376.1"/>
</dbReference>
<reference evidence="2" key="1">
    <citation type="submission" date="2020-04" db="EMBL/GenBank/DDBJ databases">
        <authorList>
            <person name="Sombolestani A."/>
        </authorList>
    </citation>
    <scope>NUCLEOTIDE SEQUENCE</scope>
    <source>
        <strain evidence="2">R71697</strain>
    </source>
</reference>
<evidence type="ECO:0000313" key="3">
    <source>
        <dbReference type="Proteomes" id="UP000661006"/>
    </source>
</evidence>
<name>A0A149S2C4_GLUJA</name>
<gene>
    <name evidence="2" type="ORF">HKD32_10120</name>
</gene>
<sequence length="77" mass="8312">MDADLASYLDETVSSLQDGADRLVDCDSMKKKTCTFLKESRALMADLMADQPFFLLSAAFASGLLLGRAVFSGKKPS</sequence>
<evidence type="ECO:0000256" key="1">
    <source>
        <dbReference type="SAM" id="Phobius"/>
    </source>
</evidence>
<reference evidence="2" key="2">
    <citation type="submission" date="2020-11" db="EMBL/GenBank/DDBJ databases">
        <title>Description of novel Gluconobacter species.</title>
        <authorList>
            <person name="Cleenwerck I."/>
            <person name="Cnockaert M."/>
            <person name="Borremans W."/>
            <person name="Wieme A.D."/>
            <person name="De Vuyst L."/>
            <person name="Vandamme P."/>
        </authorList>
    </citation>
    <scope>NUCLEOTIDE SEQUENCE</scope>
    <source>
        <strain evidence="2">R71697</strain>
    </source>
</reference>
<organism evidence="2 3">
    <name type="scientific">Gluconobacter japonicus</name>
    <dbReference type="NCBI Taxonomy" id="376620"/>
    <lineage>
        <taxon>Bacteria</taxon>
        <taxon>Pseudomonadati</taxon>
        <taxon>Pseudomonadota</taxon>
        <taxon>Alphaproteobacteria</taxon>
        <taxon>Acetobacterales</taxon>
        <taxon>Acetobacteraceae</taxon>
        <taxon>Gluconobacter</taxon>
    </lineage>
</organism>
<keyword evidence="1" id="KW-1133">Transmembrane helix</keyword>
<dbReference type="Proteomes" id="UP000661006">
    <property type="component" value="Unassembled WGS sequence"/>
</dbReference>
<keyword evidence="1" id="KW-0812">Transmembrane</keyword>
<protein>
    <submittedName>
        <fullName evidence="2">Uncharacterized protein</fullName>
    </submittedName>
</protein>
<dbReference type="AlphaFoldDB" id="A0A149S2C4"/>
<feature type="transmembrane region" description="Helical" evidence="1">
    <location>
        <begin position="53"/>
        <end position="71"/>
    </location>
</feature>
<keyword evidence="1" id="KW-0472">Membrane</keyword>
<proteinExistence type="predicted"/>
<evidence type="ECO:0000313" key="2">
    <source>
        <dbReference type="EMBL" id="MBF0871199.1"/>
    </source>
</evidence>
<dbReference type="EMBL" id="JABCQN010000004">
    <property type="protein sequence ID" value="MBF0871199.1"/>
    <property type="molecule type" value="Genomic_DNA"/>
</dbReference>